<evidence type="ECO:0000259" key="2">
    <source>
        <dbReference type="Pfam" id="PF14379"/>
    </source>
</evidence>
<dbReference type="InterPro" id="IPR046955">
    <property type="entry name" value="PHR1-like"/>
</dbReference>
<reference evidence="3 4" key="1">
    <citation type="submission" date="2020-08" db="EMBL/GenBank/DDBJ databases">
        <title>Plant Genome Project.</title>
        <authorList>
            <person name="Zhang R.-G."/>
        </authorList>
    </citation>
    <scope>NUCLEOTIDE SEQUENCE [LARGE SCALE GENOMIC DNA]</scope>
    <source>
        <tissue evidence="3">Rhizome</tissue>
    </source>
</reference>
<organism evidence="3 4">
    <name type="scientific">Zingiber officinale</name>
    <name type="common">Ginger</name>
    <name type="synonym">Amomum zingiber</name>
    <dbReference type="NCBI Taxonomy" id="94328"/>
    <lineage>
        <taxon>Eukaryota</taxon>
        <taxon>Viridiplantae</taxon>
        <taxon>Streptophyta</taxon>
        <taxon>Embryophyta</taxon>
        <taxon>Tracheophyta</taxon>
        <taxon>Spermatophyta</taxon>
        <taxon>Magnoliopsida</taxon>
        <taxon>Liliopsida</taxon>
        <taxon>Zingiberales</taxon>
        <taxon>Zingiberaceae</taxon>
        <taxon>Zingiber</taxon>
    </lineage>
</organism>
<dbReference type="GO" id="GO:0003700">
    <property type="term" value="F:DNA-binding transcription factor activity"/>
    <property type="evidence" value="ECO:0007669"/>
    <property type="project" value="InterPro"/>
</dbReference>
<feature type="region of interest" description="Disordered" evidence="1">
    <location>
        <begin position="40"/>
        <end position="76"/>
    </location>
</feature>
<dbReference type="Pfam" id="PF14379">
    <property type="entry name" value="Myb_CC_LHEQLE"/>
    <property type="match status" value="1"/>
</dbReference>
<evidence type="ECO:0000256" key="1">
    <source>
        <dbReference type="SAM" id="MobiDB-lite"/>
    </source>
</evidence>
<accession>A0A8J5EDP1</accession>
<feature type="compositionally biased region" description="Polar residues" evidence="1">
    <location>
        <begin position="48"/>
        <end position="60"/>
    </location>
</feature>
<keyword evidence="4" id="KW-1185">Reference proteome</keyword>
<proteinExistence type="predicted"/>
<protein>
    <recommendedName>
        <fullName evidence="2">MYB-CC type transcription factor LHEQLE-containing domain-containing protein</fullName>
    </recommendedName>
</protein>
<feature type="domain" description="MYB-CC type transcription factor LHEQLE-containing" evidence="2">
    <location>
        <begin position="120"/>
        <end position="161"/>
    </location>
</feature>
<dbReference type="PANTHER" id="PTHR31499:SF11">
    <property type="entry name" value="MYB FAMILY TRANSCRIPTION FACTOR PHL8"/>
    <property type="match status" value="1"/>
</dbReference>
<gene>
    <name evidence="3" type="ORF">ZIOFF_066996</name>
</gene>
<name>A0A8J5EDP1_ZINOF</name>
<sequence>MDSKEVPGRASREGIVAKQRLKWTRQLHEMFVVAVSQLGGADTHRSNAESCDAQNGSSWAHTAPPEEPSAEADGKNPLIQKYRLAKDQDSKMLHQQNNLTDELGSHDQENGAQPECETMLRMQMEMRSKLQQQIEVQRHLQLRIEAQGKYLQSVLKKAQETLAGYSENNTTALEAAKTELAELVSAVETGTLRYLHGERSNESCLTCVSNLSGESDELNSKSMKRMRREWNDELFAVKRCSRNADGEDEAEQHSMQELDLNL</sequence>
<dbReference type="InterPro" id="IPR025756">
    <property type="entry name" value="Myb_CC_LHEQLE"/>
</dbReference>
<dbReference type="Proteomes" id="UP000734854">
    <property type="component" value="Unassembled WGS sequence"/>
</dbReference>
<dbReference type="AlphaFoldDB" id="A0A8J5EDP1"/>
<comment type="caution">
    <text evidence="3">The sequence shown here is derived from an EMBL/GenBank/DDBJ whole genome shotgun (WGS) entry which is preliminary data.</text>
</comment>
<evidence type="ECO:0000313" key="3">
    <source>
        <dbReference type="EMBL" id="KAG6473089.1"/>
    </source>
</evidence>
<dbReference type="PANTHER" id="PTHR31499">
    <property type="entry name" value="MYB FAMILY TRANSCRIPTION FACTOR PHL11"/>
    <property type="match status" value="1"/>
</dbReference>
<dbReference type="EMBL" id="JACMSC010000019">
    <property type="protein sequence ID" value="KAG6473089.1"/>
    <property type="molecule type" value="Genomic_DNA"/>
</dbReference>
<evidence type="ECO:0000313" key="4">
    <source>
        <dbReference type="Proteomes" id="UP000734854"/>
    </source>
</evidence>